<organism evidence="1">
    <name type="scientific">marine sediment metagenome</name>
    <dbReference type="NCBI Taxonomy" id="412755"/>
    <lineage>
        <taxon>unclassified sequences</taxon>
        <taxon>metagenomes</taxon>
        <taxon>ecological metagenomes</taxon>
    </lineage>
</organism>
<gene>
    <name evidence="1" type="ORF">LCGC14_2170720</name>
</gene>
<name>A0A0F9G2V2_9ZZZZ</name>
<accession>A0A0F9G2V2</accession>
<evidence type="ECO:0000313" key="1">
    <source>
        <dbReference type="EMBL" id="KKL63875.1"/>
    </source>
</evidence>
<dbReference type="AlphaFoldDB" id="A0A0F9G2V2"/>
<proteinExistence type="predicted"/>
<reference evidence="1" key="1">
    <citation type="journal article" date="2015" name="Nature">
        <title>Complex archaea that bridge the gap between prokaryotes and eukaryotes.</title>
        <authorList>
            <person name="Spang A."/>
            <person name="Saw J.H."/>
            <person name="Jorgensen S.L."/>
            <person name="Zaremba-Niedzwiedzka K."/>
            <person name="Martijn J."/>
            <person name="Lind A.E."/>
            <person name="van Eijk R."/>
            <person name="Schleper C."/>
            <person name="Guy L."/>
            <person name="Ettema T.J."/>
        </authorList>
    </citation>
    <scope>NUCLEOTIDE SEQUENCE</scope>
</reference>
<sequence length="25" mass="2984">SSTRDGKTYLWVNDNREQDEVLDDK</sequence>
<comment type="caution">
    <text evidence="1">The sequence shown here is derived from an EMBL/GenBank/DDBJ whole genome shotgun (WGS) entry which is preliminary data.</text>
</comment>
<feature type="non-terminal residue" evidence="1">
    <location>
        <position position="1"/>
    </location>
</feature>
<dbReference type="EMBL" id="LAZR01028020">
    <property type="protein sequence ID" value="KKL63875.1"/>
    <property type="molecule type" value="Genomic_DNA"/>
</dbReference>
<protein>
    <submittedName>
        <fullName evidence="1">Uncharacterized protein</fullName>
    </submittedName>
</protein>